<dbReference type="PANTHER" id="PTHR28651">
    <property type="entry name" value="TRANSMEMBRANE PROTEIN 232"/>
    <property type="match status" value="1"/>
</dbReference>
<keyword evidence="4" id="KW-1185">Reference proteome</keyword>
<dbReference type="EMBL" id="MU825400">
    <property type="protein sequence ID" value="KAJ7392689.1"/>
    <property type="molecule type" value="Genomic_DNA"/>
</dbReference>
<feature type="signal peptide" evidence="2">
    <location>
        <begin position="1"/>
        <end position="17"/>
    </location>
</feature>
<organism evidence="3 4">
    <name type="scientific">Desmophyllum pertusum</name>
    <dbReference type="NCBI Taxonomy" id="174260"/>
    <lineage>
        <taxon>Eukaryota</taxon>
        <taxon>Metazoa</taxon>
        <taxon>Cnidaria</taxon>
        <taxon>Anthozoa</taxon>
        <taxon>Hexacorallia</taxon>
        <taxon>Scleractinia</taxon>
        <taxon>Caryophylliina</taxon>
        <taxon>Caryophylliidae</taxon>
        <taxon>Desmophyllum</taxon>
    </lineage>
</organism>
<evidence type="ECO:0000313" key="3">
    <source>
        <dbReference type="EMBL" id="KAJ7392689.1"/>
    </source>
</evidence>
<feature type="chain" id="PRO_5040819846" evidence="2">
    <location>
        <begin position="18"/>
        <end position="595"/>
    </location>
</feature>
<dbReference type="Proteomes" id="UP001163046">
    <property type="component" value="Unassembled WGS sequence"/>
</dbReference>
<dbReference type="PANTHER" id="PTHR28651:SF1">
    <property type="entry name" value="TRANSMEMBRANE PROTEIN 232"/>
    <property type="match status" value="1"/>
</dbReference>
<protein>
    <submittedName>
        <fullName evidence="3">Uncharacterized protein</fullName>
    </submittedName>
</protein>
<feature type="compositionally biased region" description="Polar residues" evidence="1">
    <location>
        <begin position="262"/>
        <end position="274"/>
    </location>
</feature>
<keyword evidence="2" id="KW-0732">Signal</keyword>
<feature type="region of interest" description="Disordered" evidence="1">
    <location>
        <begin position="538"/>
        <end position="595"/>
    </location>
</feature>
<reference evidence="3" key="1">
    <citation type="submission" date="2023-01" db="EMBL/GenBank/DDBJ databases">
        <title>Genome assembly of the deep-sea coral Lophelia pertusa.</title>
        <authorList>
            <person name="Herrera S."/>
            <person name="Cordes E."/>
        </authorList>
    </citation>
    <scope>NUCLEOTIDE SEQUENCE</scope>
    <source>
        <strain evidence="3">USNM1676648</strain>
        <tissue evidence="3">Polyp</tissue>
    </source>
</reference>
<dbReference type="Pfam" id="PF15877">
    <property type="entry name" value="TMEM232"/>
    <property type="match status" value="1"/>
</dbReference>
<gene>
    <name evidence="3" type="ORF">OS493_010340</name>
</gene>
<evidence type="ECO:0000256" key="2">
    <source>
        <dbReference type="SAM" id="SignalP"/>
    </source>
</evidence>
<dbReference type="InterPro" id="IPR031747">
    <property type="entry name" value="TMEM232"/>
</dbReference>
<feature type="compositionally biased region" description="Basic and acidic residues" evidence="1">
    <location>
        <begin position="214"/>
        <end position="224"/>
    </location>
</feature>
<feature type="region of interest" description="Disordered" evidence="1">
    <location>
        <begin position="473"/>
        <end position="500"/>
    </location>
</feature>
<name>A0A9X0A4L2_9CNID</name>
<proteinExistence type="predicted"/>
<evidence type="ECO:0000313" key="4">
    <source>
        <dbReference type="Proteomes" id="UP001163046"/>
    </source>
</evidence>
<accession>A0A9X0A4L2</accession>
<feature type="region of interest" description="Disordered" evidence="1">
    <location>
        <begin position="123"/>
        <end position="228"/>
    </location>
</feature>
<feature type="region of interest" description="Disordered" evidence="1">
    <location>
        <begin position="262"/>
        <end position="293"/>
    </location>
</feature>
<evidence type="ECO:0000256" key="1">
    <source>
        <dbReference type="SAM" id="MobiDB-lite"/>
    </source>
</evidence>
<comment type="caution">
    <text evidence="3">The sequence shown here is derived from an EMBL/GenBank/DDBJ whole genome shotgun (WGS) entry which is preliminary data.</text>
</comment>
<feature type="compositionally biased region" description="Basic and acidic residues" evidence="1">
    <location>
        <begin position="123"/>
        <end position="140"/>
    </location>
</feature>
<feature type="compositionally biased region" description="Basic and acidic residues" evidence="1">
    <location>
        <begin position="538"/>
        <end position="580"/>
    </location>
</feature>
<dbReference type="AlphaFoldDB" id="A0A9X0A4L2"/>
<dbReference type="OrthoDB" id="10016194at2759"/>
<sequence>MCGTGLTTELWLDVCCAFQVLTEVSKQEIAVLRTFQALAAGIFSRPAEISDAHARHIHLCNNCLSTITGHQSFNAKGYPDDDLDFNQEKITHSASGFLSAMGKTPSFVRGLRDFADLSFEEKAQVRHPEDTESVMSRDDTLSDTSEASFADVSSVESGRRGRSGHVNARMASNVSKTYKKTRKIDARKDESSSESEDEIEKPLKTQIKNSKQTDILKKETDRSARARGGTAVRFNVQDPEVSNTEGGIPGARMERSFTKDSLYSVPTQGSSVTLPSADEDDKSSIKTGTSQFSSAPGLNGWRWELAYLYTDCMTSVCMDGQSSIIQKTALLGSEANRKVTVYGKRNGMSREGLGLLDLLKLRSPLEQEQLLARKDWSWRVRFAAVQGLVRVCRHCNGDSTNDGIRGVAWNQLMRHHSQERDVRVLEAWKLAQIESDLDNKLPSLDVVNSSFPSWAASSLSAVLLPSLPPVVPPSSRSRLRARATPLNRPAPAVKKGPKRPSLRQEILLATAAREPQPDYRSRTNHDLMQVIEDQWRKQLHQEQEQEEEDRRREEATRVENIVMKEGRRSREGGMERVEGWKKRRKGWREDGVDRK</sequence>